<keyword evidence="1" id="KW-0472">Membrane</keyword>
<organism evidence="2 3">
    <name type="scientific">Micromonospora musae</name>
    <dbReference type="NCBI Taxonomy" id="1894970"/>
    <lineage>
        <taxon>Bacteria</taxon>
        <taxon>Bacillati</taxon>
        <taxon>Actinomycetota</taxon>
        <taxon>Actinomycetes</taxon>
        <taxon>Micromonosporales</taxon>
        <taxon>Micromonosporaceae</taxon>
        <taxon>Micromonospora</taxon>
    </lineage>
</organism>
<evidence type="ECO:0000313" key="3">
    <source>
        <dbReference type="Proteomes" id="UP000271548"/>
    </source>
</evidence>
<dbReference type="RefSeq" id="WP_158609367.1">
    <property type="nucleotide sequence ID" value="NZ_RAZS01000006.1"/>
</dbReference>
<evidence type="ECO:0000313" key="2">
    <source>
        <dbReference type="EMBL" id="RKN18141.1"/>
    </source>
</evidence>
<accession>A0ABX9R4P0</accession>
<keyword evidence="1" id="KW-0812">Transmembrane</keyword>
<reference evidence="2 3" key="1">
    <citation type="submission" date="2018-09" db="EMBL/GenBank/DDBJ databases">
        <title>Micromonospora sp. nov. MS1-9, isolated from a root of Musa sp.</title>
        <authorList>
            <person name="Kuncharoen N."/>
            <person name="Kudo T."/>
            <person name="Ohkuma M."/>
            <person name="Yuki M."/>
            <person name="Tanasupawat S."/>
        </authorList>
    </citation>
    <scope>NUCLEOTIDE SEQUENCE [LARGE SCALE GENOMIC DNA]</scope>
    <source>
        <strain evidence="2 3">NGC1-4</strain>
    </source>
</reference>
<proteinExistence type="predicted"/>
<feature type="transmembrane region" description="Helical" evidence="1">
    <location>
        <begin position="104"/>
        <end position="123"/>
    </location>
</feature>
<evidence type="ECO:0000256" key="1">
    <source>
        <dbReference type="SAM" id="Phobius"/>
    </source>
</evidence>
<protein>
    <submittedName>
        <fullName evidence="2">Uncharacterized protein</fullName>
    </submittedName>
</protein>
<name>A0ABX9R4P0_9ACTN</name>
<gene>
    <name evidence="2" type="ORF">D7147_19645</name>
</gene>
<feature type="transmembrane region" description="Helical" evidence="1">
    <location>
        <begin position="44"/>
        <end position="63"/>
    </location>
</feature>
<dbReference type="EMBL" id="RAZS01000006">
    <property type="protein sequence ID" value="RKN18141.1"/>
    <property type="molecule type" value="Genomic_DNA"/>
</dbReference>
<comment type="caution">
    <text evidence="2">The sequence shown here is derived from an EMBL/GenBank/DDBJ whole genome shotgun (WGS) entry which is preliminary data.</text>
</comment>
<keyword evidence="1" id="KW-1133">Transmembrane helix</keyword>
<sequence>MLALPGFVVTLIALRRLAMRETGTPAGGGQASWRLLRETMSGRLLIMSWLLFAGFWLVGILSLGGTPGVAEQRAGAYVASNHGEVTVISKAQYLTLKAQGQRSVVSAAGSFCVFTAVISTALLRRGERREAALP</sequence>
<dbReference type="Proteomes" id="UP000271548">
    <property type="component" value="Unassembled WGS sequence"/>
</dbReference>
<keyword evidence="3" id="KW-1185">Reference proteome</keyword>